<feature type="transmembrane region" description="Helical" evidence="1">
    <location>
        <begin position="37"/>
        <end position="60"/>
    </location>
</feature>
<dbReference type="RefSeq" id="WP_065276999.1">
    <property type="nucleotide sequence ID" value="NZ_MAMO01000044.1"/>
</dbReference>
<reference evidence="3" key="2">
    <citation type="journal article" date="2016" name="Front. Microbiol.">
        <title>The Regulatory Protein RosR Affects Rhizobium leguminosarum bv. trifolii Protein Profiles, Cell Surface Properties, and Symbiosis with Clover.</title>
        <authorList>
            <person name="Rachwal K."/>
            <person name="Boguszewska A."/>
            <person name="Kopcinska J."/>
            <person name="Karas M."/>
            <person name="Tchorzewski M."/>
            <person name="Janczarek M."/>
        </authorList>
    </citation>
    <scope>NUCLEOTIDE SEQUENCE</scope>
    <source>
        <strain evidence="3">Rt24.2</strain>
    </source>
</reference>
<dbReference type="Pfam" id="PF07811">
    <property type="entry name" value="TadE"/>
    <property type="match status" value="1"/>
</dbReference>
<accession>A0A1B8RA86</accession>
<keyword evidence="1" id="KW-1133">Transmembrane helix</keyword>
<feature type="domain" description="TadE-like" evidence="2">
    <location>
        <begin position="31"/>
        <end position="69"/>
    </location>
</feature>
<keyword evidence="1" id="KW-0472">Membrane</keyword>
<keyword evidence="1" id="KW-0812">Transmembrane</keyword>
<name>A0A1B8RA86_RHILT</name>
<dbReference type="EMBL" id="KX489297">
    <property type="protein sequence ID" value="AOO91661.1"/>
    <property type="molecule type" value="Genomic_DNA"/>
</dbReference>
<evidence type="ECO:0000259" key="2">
    <source>
        <dbReference type="Pfam" id="PF07811"/>
    </source>
</evidence>
<dbReference type="AlphaFoldDB" id="A0A1B8RA86"/>
<reference evidence="3" key="1">
    <citation type="journal article" date="2015" name="BMC Genomics">
        <title>Transcriptome profiling of a Rhizobium leguminosarum bv. trifolii rosR mutant reveals the role of the transcriptional regulator RosR in motility, synthesis of cell-surface components, and other cellular processes.</title>
        <authorList>
            <person name="Rachwal K."/>
            <person name="Matczynska E."/>
            <person name="Janczarek M."/>
        </authorList>
    </citation>
    <scope>NUCLEOTIDE SEQUENCE</scope>
    <source>
        <strain evidence="3">Rt24.2</strain>
    </source>
</reference>
<evidence type="ECO:0000256" key="1">
    <source>
        <dbReference type="SAM" id="Phobius"/>
    </source>
</evidence>
<dbReference type="InterPro" id="IPR012495">
    <property type="entry name" value="TadE-like_dom"/>
</dbReference>
<proteinExistence type="predicted"/>
<evidence type="ECO:0000313" key="3">
    <source>
        <dbReference type="EMBL" id="AOO91661.1"/>
    </source>
</evidence>
<sequence>MTAIDQQTDKGRAFVWFRFSRFRALARSRDGAAAIEFALLAIPYFLVIFAILETFVAFAAEELVSNGVDTMSRRMRTGQITYNLGRTTDMNQAQFRQAFCNEISILVRCSASEVATPSKLYLDVQTFSTFSAIPTTIPKLSADKYADINTTAFKYAPGGAGTINMVRAYYRWEIITDLVRPYITTIRPSDGSMPSQYLIVATAAFQNEQYP</sequence>
<protein>
    <submittedName>
        <fullName evidence="3">Pilus assembly protein TadG</fullName>
    </submittedName>
</protein>
<organism evidence="3">
    <name type="scientific">Rhizobium leguminosarum bv. trifolii</name>
    <dbReference type="NCBI Taxonomy" id="386"/>
    <lineage>
        <taxon>Bacteria</taxon>
        <taxon>Pseudomonadati</taxon>
        <taxon>Pseudomonadota</taxon>
        <taxon>Alphaproteobacteria</taxon>
        <taxon>Hyphomicrobiales</taxon>
        <taxon>Rhizobiaceae</taxon>
        <taxon>Rhizobium/Agrobacterium group</taxon>
        <taxon>Rhizobium</taxon>
    </lineage>
</organism>